<sequence length="267" mass="29972">MQHGISVFLRRSGRSIVWRAQEGYMRPHVDKGYVMPVSCHLGCNVQRDDLSTRRRVRGLQLGGNGTSSTLFEVGLERKIFRLARKSASIPILKVFAPSTRSYFGRSSDRVLLELQAYYGGNANERRILQRRESLDLRMHGQAGGVGGLSADILARLWRHRQRPGALSAHVAGTRAGTHKNCIQIFISRYDARVRTVTVLLVDTIINEVEDADSLKSCALTASTLRDTTQCIVLNSLTLILPGQYSVWSTRLAESPHVDEYIRTLRLR</sequence>
<reference evidence="1" key="1">
    <citation type="submission" date="2023-03" db="EMBL/GenBank/DDBJ databases">
        <title>Massive genome expansion in bonnet fungi (Mycena s.s.) driven by repeated elements and novel gene families across ecological guilds.</title>
        <authorList>
            <consortium name="Lawrence Berkeley National Laboratory"/>
            <person name="Harder C.B."/>
            <person name="Miyauchi S."/>
            <person name="Viragh M."/>
            <person name="Kuo A."/>
            <person name="Thoen E."/>
            <person name="Andreopoulos B."/>
            <person name="Lu D."/>
            <person name="Skrede I."/>
            <person name="Drula E."/>
            <person name="Henrissat B."/>
            <person name="Morin E."/>
            <person name="Kohler A."/>
            <person name="Barry K."/>
            <person name="LaButti K."/>
            <person name="Morin E."/>
            <person name="Salamov A."/>
            <person name="Lipzen A."/>
            <person name="Mereny Z."/>
            <person name="Hegedus B."/>
            <person name="Baldrian P."/>
            <person name="Stursova M."/>
            <person name="Weitz H."/>
            <person name="Taylor A."/>
            <person name="Grigoriev I.V."/>
            <person name="Nagy L.G."/>
            <person name="Martin F."/>
            <person name="Kauserud H."/>
        </authorList>
    </citation>
    <scope>NUCLEOTIDE SEQUENCE</scope>
    <source>
        <strain evidence="1">CBHHK188m</strain>
    </source>
</reference>
<dbReference type="Proteomes" id="UP001215280">
    <property type="component" value="Unassembled WGS sequence"/>
</dbReference>
<evidence type="ECO:0000313" key="2">
    <source>
        <dbReference type="Proteomes" id="UP001215280"/>
    </source>
</evidence>
<comment type="caution">
    <text evidence="1">The sequence shown here is derived from an EMBL/GenBank/DDBJ whole genome shotgun (WGS) entry which is preliminary data.</text>
</comment>
<dbReference type="AlphaFoldDB" id="A0AAD7I0V9"/>
<keyword evidence="2" id="KW-1185">Reference proteome</keyword>
<proteinExistence type="predicted"/>
<gene>
    <name evidence="1" type="ORF">DFH07DRAFT_781065</name>
</gene>
<accession>A0AAD7I0V9</accession>
<dbReference type="EMBL" id="JARJLG010000178">
    <property type="protein sequence ID" value="KAJ7732074.1"/>
    <property type="molecule type" value="Genomic_DNA"/>
</dbReference>
<name>A0AAD7I0V9_9AGAR</name>
<protein>
    <submittedName>
        <fullName evidence="1">Uncharacterized protein</fullName>
    </submittedName>
</protein>
<organism evidence="1 2">
    <name type="scientific">Mycena maculata</name>
    <dbReference type="NCBI Taxonomy" id="230809"/>
    <lineage>
        <taxon>Eukaryota</taxon>
        <taxon>Fungi</taxon>
        <taxon>Dikarya</taxon>
        <taxon>Basidiomycota</taxon>
        <taxon>Agaricomycotina</taxon>
        <taxon>Agaricomycetes</taxon>
        <taxon>Agaricomycetidae</taxon>
        <taxon>Agaricales</taxon>
        <taxon>Marasmiineae</taxon>
        <taxon>Mycenaceae</taxon>
        <taxon>Mycena</taxon>
    </lineage>
</organism>
<evidence type="ECO:0000313" key="1">
    <source>
        <dbReference type="EMBL" id="KAJ7732074.1"/>
    </source>
</evidence>